<reference evidence="2 3" key="1">
    <citation type="journal article" date="2023" name="Nat. Commun.">
        <title>Origin of minicircular mitochondrial genomes in red algae.</title>
        <authorList>
            <person name="Lee Y."/>
            <person name="Cho C.H."/>
            <person name="Lee Y.M."/>
            <person name="Park S.I."/>
            <person name="Yang J.H."/>
            <person name="West J.A."/>
            <person name="Bhattacharya D."/>
            <person name="Yoon H.S."/>
        </authorList>
    </citation>
    <scope>NUCLEOTIDE SEQUENCE [LARGE SCALE GENOMIC DNA]</scope>
    <source>
        <strain evidence="2 3">CCMP1338</strain>
        <tissue evidence="2">Whole cell</tissue>
    </source>
</reference>
<gene>
    <name evidence="2" type="ORF">NDN08_006597</name>
</gene>
<evidence type="ECO:0000313" key="2">
    <source>
        <dbReference type="EMBL" id="KAJ8902189.1"/>
    </source>
</evidence>
<feature type="compositionally biased region" description="Basic and acidic residues" evidence="1">
    <location>
        <begin position="27"/>
        <end position="38"/>
    </location>
</feature>
<dbReference type="EMBL" id="JAMWBK010000009">
    <property type="protein sequence ID" value="KAJ8902189.1"/>
    <property type="molecule type" value="Genomic_DNA"/>
</dbReference>
<dbReference type="Proteomes" id="UP001157974">
    <property type="component" value="Unassembled WGS sequence"/>
</dbReference>
<evidence type="ECO:0000313" key="3">
    <source>
        <dbReference type="Proteomes" id="UP001157974"/>
    </source>
</evidence>
<organism evidence="2 3">
    <name type="scientific">Rhodosorus marinus</name>
    <dbReference type="NCBI Taxonomy" id="101924"/>
    <lineage>
        <taxon>Eukaryota</taxon>
        <taxon>Rhodophyta</taxon>
        <taxon>Stylonematophyceae</taxon>
        <taxon>Stylonematales</taxon>
        <taxon>Stylonemataceae</taxon>
        <taxon>Rhodosorus</taxon>
    </lineage>
</organism>
<feature type="region of interest" description="Disordered" evidence="1">
    <location>
        <begin position="1"/>
        <end position="219"/>
    </location>
</feature>
<feature type="compositionally biased region" description="Basic residues" evidence="1">
    <location>
        <begin position="133"/>
        <end position="154"/>
    </location>
</feature>
<dbReference type="AlphaFoldDB" id="A0AAV8UI14"/>
<proteinExistence type="predicted"/>
<name>A0AAV8UI14_9RHOD</name>
<evidence type="ECO:0000256" key="1">
    <source>
        <dbReference type="SAM" id="MobiDB-lite"/>
    </source>
</evidence>
<comment type="caution">
    <text evidence="2">The sequence shown here is derived from an EMBL/GenBank/DDBJ whole genome shotgun (WGS) entry which is preliminary data.</text>
</comment>
<feature type="compositionally biased region" description="Gly residues" evidence="1">
    <location>
        <begin position="184"/>
        <end position="200"/>
    </location>
</feature>
<protein>
    <submittedName>
        <fullName evidence="2">Uncharacterized protein</fullName>
    </submittedName>
</protein>
<feature type="compositionally biased region" description="Acidic residues" evidence="1">
    <location>
        <begin position="92"/>
        <end position="116"/>
    </location>
</feature>
<sequence>MVEDGKGCAVEENGSDGLLLKKRGKKKAEMQDGVRAEEDFSEIVPVVSPEKESGQPWGASGVDSEKTSYTTRSGRRTSRSATAVKGVKENVELDSGEDDLEHSDFEADSADEEGNEEVVIGSGSDADDYTIKPNKKANTKQRKASSPAKRKRPEKKKEKEESATAAPTLNSVRKQGLKTSKGKGSNGVGLNGQTRRGGLGSKDTDKVFEPLQIGPDQPRLRIGLSKRARLEPLHGSRH</sequence>
<keyword evidence="3" id="KW-1185">Reference proteome</keyword>
<accession>A0AAV8UI14</accession>